<feature type="compositionally biased region" description="Low complexity" evidence="1">
    <location>
        <begin position="605"/>
        <end position="615"/>
    </location>
</feature>
<sequence length="878" mass="98137">MPPKPKPKVSTSKDLVVTGPKEVFSNAATKPGKRAPQEKATTTRALVLRNGKHGARGTGEVMLMSRMSGREKMDLLAEDLIERSKKALMTPLNLERSMKLAESQCDAYVDDIADMRDPELFRNIVETEISARNDPSRKEPRKNPTHVAKLVATRVHNSFMLASAWKIVSETLNNLAVDGLSDKNVKLKLKNDVDMRDRYLVLYDMVNTLVNISQDRFSVLATTTPRYSRYFRLKPNESSDPGDAEYVFDFADLRVATDSYIDSIIIELCFPNGSYPKAILYQLLREATEETPREAKHFPQTLWDAVGDLSACVDLQTMLETPLFGPDGDAWKKQPRNMPEEYENWIDAQIYSQRASDMVANFKDLMYPLEKTRKKSVLDDIWKAIQQNYISVSGQDADSLWGLSDAFNYAPQWSSYFFPGLAEESDNEGMPRLSSNNKNKKKKPLAITDGNESHNSMPGLQSVSNTSESDDFDEYTDEDDSDEEEEESGSEGYDTEQEDEIRDLLREAMDAAHEADWLDTSNNPPRELDPFQQEDRKGNPFLKLLGSLRGRMFSSNAKLKTPSTRTEPRSPPVRGAFRATPSGVPKNIPPSIPPKPAPAPPKPAQTPAQQKIAAPSKSQKATVEDVNDDDDVASVASKKKKKKKSKKKKSTTGEGIPSSPTPSVLSFTSVSTTAPATPAKNAATPVSSPKKAAPVVSAPSYASSTTSLPLGQTTAQSARSYLQQLNIKSEKKVKSRPDHSSLFSNPEEEKKGFFSKFSSQKKDKGDDDKAAKQSWFSKLGKKTTGLMHQLLQTSEDQTDGRAPMKWEQFLKLMREMGFTYDPSTAGSSVRFDPPNKNDRPITFHKPHPDPTIQPVMLKKFAKRLKRYYGWNEEDLLRV</sequence>
<dbReference type="EMBL" id="JANKHO010000161">
    <property type="protein sequence ID" value="KAJ3514117.1"/>
    <property type="molecule type" value="Genomic_DNA"/>
</dbReference>
<comment type="caution">
    <text evidence="2">The sequence shown here is derived from an EMBL/GenBank/DDBJ whole genome shotgun (WGS) entry which is preliminary data.</text>
</comment>
<feature type="compositionally biased region" description="Low complexity" evidence="1">
    <location>
        <begin position="672"/>
        <end position="685"/>
    </location>
</feature>
<dbReference type="OrthoDB" id="2922289at2759"/>
<dbReference type="PANTHER" id="PTHR40788">
    <property type="entry name" value="CLR5 DOMAIN-CONTAINING PROTEIN-RELATED"/>
    <property type="match status" value="1"/>
</dbReference>
<feature type="region of interest" description="Disordered" evidence="1">
    <location>
        <begin position="424"/>
        <end position="771"/>
    </location>
</feature>
<feature type="compositionally biased region" description="Acidic residues" evidence="1">
    <location>
        <begin position="468"/>
        <end position="501"/>
    </location>
</feature>
<feature type="compositionally biased region" description="Basic and acidic residues" evidence="1">
    <location>
        <begin position="760"/>
        <end position="771"/>
    </location>
</feature>
<feature type="compositionally biased region" description="Basic and acidic residues" evidence="1">
    <location>
        <begin position="526"/>
        <end position="538"/>
    </location>
</feature>
<feature type="compositionally biased region" description="Basic and acidic residues" evidence="1">
    <location>
        <begin position="502"/>
        <end position="516"/>
    </location>
</feature>
<reference evidence="2" key="1">
    <citation type="submission" date="2022-07" db="EMBL/GenBank/DDBJ databases">
        <title>Genome Sequence of Agrocybe chaxingu.</title>
        <authorList>
            <person name="Buettner E."/>
        </authorList>
    </citation>
    <scope>NUCLEOTIDE SEQUENCE</scope>
    <source>
        <strain evidence="2">MP-N11</strain>
    </source>
</reference>
<dbReference type="AlphaFoldDB" id="A0A9W8K6J9"/>
<feature type="compositionally biased region" description="Polar residues" evidence="1">
    <location>
        <begin position="708"/>
        <end position="727"/>
    </location>
</feature>
<feature type="compositionally biased region" description="Basic residues" evidence="1">
    <location>
        <begin position="637"/>
        <end position="650"/>
    </location>
</feature>
<dbReference type="InterPro" id="IPR012933">
    <property type="entry name" value="HicA_mRNA_interferase"/>
</dbReference>
<proteinExistence type="predicted"/>
<name>A0A9W8K6J9_9AGAR</name>
<evidence type="ECO:0000256" key="1">
    <source>
        <dbReference type="SAM" id="MobiDB-lite"/>
    </source>
</evidence>
<dbReference type="Pfam" id="PF07927">
    <property type="entry name" value="HicA_toxin"/>
    <property type="match status" value="1"/>
</dbReference>
<accession>A0A9W8K6J9</accession>
<feature type="region of interest" description="Disordered" evidence="1">
    <location>
        <begin position="823"/>
        <end position="850"/>
    </location>
</feature>
<feature type="compositionally biased region" description="Basic and acidic residues" evidence="1">
    <location>
        <begin position="728"/>
        <end position="739"/>
    </location>
</feature>
<dbReference type="PANTHER" id="PTHR40788:SF1">
    <property type="entry name" value="IPA PROTEIN"/>
    <property type="match status" value="1"/>
</dbReference>
<feature type="compositionally biased region" description="Low complexity" evidence="1">
    <location>
        <begin position="692"/>
        <end position="707"/>
    </location>
</feature>
<feature type="compositionally biased region" description="Pro residues" evidence="1">
    <location>
        <begin position="587"/>
        <end position="604"/>
    </location>
</feature>
<gene>
    <name evidence="2" type="ORF">NLJ89_g2557</name>
</gene>
<dbReference type="GO" id="GO:0003729">
    <property type="term" value="F:mRNA binding"/>
    <property type="evidence" value="ECO:0007669"/>
    <property type="project" value="InterPro"/>
</dbReference>
<evidence type="ECO:0000313" key="2">
    <source>
        <dbReference type="EMBL" id="KAJ3514117.1"/>
    </source>
</evidence>
<evidence type="ECO:0000313" key="3">
    <source>
        <dbReference type="Proteomes" id="UP001148786"/>
    </source>
</evidence>
<keyword evidence="3" id="KW-1185">Reference proteome</keyword>
<dbReference type="Proteomes" id="UP001148786">
    <property type="component" value="Unassembled WGS sequence"/>
</dbReference>
<feature type="compositionally biased region" description="Polar residues" evidence="1">
    <location>
        <begin position="661"/>
        <end position="671"/>
    </location>
</feature>
<organism evidence="2 3">
    <name type="scientific">Agrocybe chaxingu</name>
    <dbReference type="NCBI Taxonomy" id="84603"/>
    <lineage>
        <taxon>Eukaryota</taxon>
        <taxon>Fungi</taxon>
        <taxon>Dikarya</taxon>
        <taxon>Basidiomycota</taxon>
        <taxon>Agaricomycotina</taxon>
        <taxon>Agaricomycetes</taxon>
        <taxon>Agaricomycetidae</taxon>
        <taxon>Agaricales</taxon>
        <taxon>Agaricineae</taxon>
        <taxon>Strophariaceae</taxon>
        <taxon>Agrocybe</taxon>
    </lineage>
</organism>
<protein>
    <submittedName>
        <fullName evidence="2">Uncharacterized protein</fullName>
    </submittedName>
</protein>
<feature type="compositionally biased region" description="Polar residues" evidence="1">
    <location>
        <begin position="453"/>
        <end position="466"/>
    </location>
</feature>